<dbReference type="EMBL" id="JAGTJR010000041">
    <property type="protein sequence ID" value="KAH7032138.1"/>
    <property type="molecule type" value="Genomic_DNA"/>
</dbReference>
<gene>
    <name evidence="1" type="ORF">B0J12DRAFT_680775</name>
</gene>
<evidence type="ECO:0000313" key="1">
    <source>
        <dbReference type="EMBL" id="KAH7032138.1"/>
    </source>
</evidence>
<dbReference type="Proteomes" id="UP000774617">
    <property type="component" value="Unassembled WGS sequence"/>
</dbReference>
<sequence>MRHYCISGEAMMIARSCYCSPTAGMGGRVLGCSGGNAQDSVEGLAARIGGAVLVRVDTPATGKPACSGWACPQRQAHQNGLEADFAEEPPAFRLPLWALLARIAQPFLSTLLHRAKGTLAGREGTSCHCHGKSRSAPGTVHTYLSARSRFCRRRPRSRPAGREKHSPCALARCYRYVTAAQSSILRPSEPFEAGPIART</sequence>
<accession>A0ABQ8FX37</accession>
<name>A0ABQ8FX37_9PEZI</name>
<keyword evidence="2" id="KW-1185">Reference proteome</keyword>
<organism evidence="1 2">
    <name type="scientific">Macrophomina phaseolina</name>
    <dbReference type="NCBI Taxonomy" id="35725"/>
    <lineage>
        <taxon>Eukaryota</taxon>
        <taxon>Fungi</taxon>
        <taxon>Dikarya</taxon>
        <taxon>Ascomycota</taxon>
        <taxon>Pezizomycotina</taxon>
        <taxon>Dothideomycetes</taxon>
        <taxon>Dothideomycetes incertae sedis</taxon>
        <taxon>Botryosphaeriales</taxon>
        <taxon>Botryosphaeriaceae</taxon>
        <taxon>Macrophomina</taxon>
    </lineage>
</organism>
<proteinExistence type="predicted"/>
<reference evidence="1 2" key="1">
    <citation type="journal article" date="2021" name="Nat. Commun.">
        <title>Genetic determinants of endophytism in the Arabidopsis root mycobiome.</title>
        <authorList>
            <person name="Mesny F."/>
            <person name="Miyauchi S."/>
            <person name="Thiergart T."/>
            <person name="Pickel B."/>
            <person name="Atanasova L."/>
            <person name="Karlsson M."/>
            <person name="Huettel B."/>
            <person name="Barry K.W."/>
            <person name="Haridas S."/>
            <person name="Chen C."/>
            <person name="Bauer D."/>
            <person name="Andreopoulos W."/>
            <person name="Pangilinan J."/>
            <person name="LaButti K."/>
            <person name="Riley R."/>
            <person name="Lipzen A."/>
            <person name="Clum A."/>
            <person name="Drula E."/>
            <person name="Henrissat B."/>
            <person name="Kohler A."/>
            <person name="Grigoriev I.V."/>
            <person name="Martin F.M."/>
            <person name="Hacquard S."/>
        </authorList>
    </citation>
    <scope>NUCLEOTIDE SEQUENCE [LARGE SCALE GENOMIC DNA]</scope>
    <source>
        <strain evidence="1 2">MPI-SDFR-AT-0080</strain>
    </source>
</reference>
<evidence type="ECO:0000313" key="2">
    <source>
        <dbReference type="Proteomes" id="UP000774617"/>
    </source>
</evidence>
<protein>
    <submittedName>
        <fullName evidence="1">Uncharacterized protein</fullName>
    </submittedName>
</protein>
<comment type="caution">
    <text evidence="1">The sequence shown here is derived from an EMBL/GenBank/DDBJ whole genome shotgun (WGS) entry which is preliminary data.</text>
</comment>